<name>A0A6A8G914_9EURY</name>
<comment type="caution">
    <text evidence="2">The sequence shown here is derived from an EMBL/GenBank/DDBJ whole genome shotgun (WGS) entry which is preliminary data.</text>
</comment>
<evidence type="ECO:0000313" key="3">
    <source>
        <dbReference type="Proteomes" id="UP000443423"/>
    </source>
</evidence>
<proteinExistence type="predicted"/>
<dbReference type="RefSeq" id="WP_151112021.1">
    <property type="nucleotide sequence ID" value="NZ_WKJQ01000001.1"/>
</dbReference>
<feature type="region of interest" description="Disordered" evidence="1">
    <location>
        <begin position="1"/>
        <end position="86"/>
    </location>
</feature>
<dbReference type="EMBL" id="WKJQ01000001">
    <property type="protein sequence ID" value="MRW97052.1"/>
    <property type="molecule type" value="Genomic_DNA"/>
</dbReference>
<feature type="compositionally biased region" description="Low complexity" evidence="1">
    <location>
        <begin position="1"/>
        <end position="19"/>
    </location>
</feature>
<dbReference type="OrthoDB" id="380151at2157"/>
<gene>
    <name evidence="2" type="ORF">GJR99_10785</name>
</gene>
<evidence type="ECO:0000313" key="2">
    <source>
        <dbReference type="EMBL" id="MRW97052.1"/>
    </source>
</evidence>
<organism evidence="2 3">
    <name type="scientific">Haloferax marinum</name>
    <dbReference type="NCBI Taxonomy" id="2666143"/>
    <lineage>
        <taxon>Archaea</taxon>
        <taxon>Methanobacteriati</taxon>
        <taxon>Methanobacteriota</taxon>
        <taxon>Stenosarchaea group</taxon>
        <taxon>Halobacteria</taxon>
        <taxon>Halobacteriales</taxon>
        <taxon>Haloferacaceae</taxon>
        <taxon>Haloferax</taxon>
    </lineage>
</organism>
<reference evidence="2 3" key="1">
    <citation type="submission" date="2019-11" db="EMBL/GenBank/DDBJ databases">
        <title>Whole genome sequence of Haloferax sp. MBLA0078.</title>
        <authorList>
            <person name="Seo M.-J."/>
            <person name="Cho E.-S."/>
        </authorList>
    </citation>
    <scope>NUCLEOTIDE SEQUENCE [LARGE SCALE GENOMIC DNA]</scope>
    <source>
        <strain evidence="2 3">MBLA0078</strain>
    </source>
</reference>
<keyword evidence="3" id="KW-1185">Reference proteome</keyword>
<feature type="compositionally biased region" description="Basic and acidic residues" evidence="1">
    <location>
        <begin position="68"/>
        <end position="82"/>
    </location>
</feature>
<sequence length="177" mass="18457">MVGSVSLAVGVAGCSSSSGGADGGNQEANTASDSTPKSTTSTPTPTETETQTETASADFGDSEETETPTEKGKNPAATDEKGTVATDKQADGLTFVDHYHYTMNGLQGVAGVVENESDTEFETVTVHATVEPGDAGPYSRDLKWSLPAGETQRFQFKFGDDAPETVESYTIWATGKK</sequence>
<feature type="compositionally biased region" description="Low complexity" evidence="1">
    <location>
        <begin position="30"/>
        <end position="57"/>
    </location>
</feature>
<accession>A0A6A8G914</accession>
<evidence type="ECO:0000256" key="1">
    <source>
        <dbReference type="SAM" id="MobiDB-lite"/>
    </source>
</evidence>
<protein>
    <recommendedName>
        <fullName evidence="4">Lipoprotein</fullName>
    </recommendedName>
</protein>
<evidence type="ECO:0008006" key="4">
    <source>
        <dbReference type="Google" id="ProtNLM"/>
    </source>
</evidence>
<dbReference type="Proteomes" id="UP000443423">
    <property type="component" value="Unassembled WGS sequence"/>
</dbReference>
<dbReference type="AlphaFoldDB" id="A0A6A8G914"/>